<keyword evidence="12" id="KW-0732">Signal</keyword>
<keyword evidence="15" id="KW-1185">Reference proteome</keyword>
<dbReference type="FunFam" id="1.20.1370.10:FF:000002">
    <property type="entry name" value="Hemocyanin subunit B"/>
    <property type="match status" value="1"/>
</dbReference>
<dbReference type="InterPro" id="IPR002227">
    <property type="entry name" value="Tyrosinase_Cu-bd"/>
</dbReference>
<dbReference type="PROSITE" id="PS00209">
    <property type="entry name" value="HEMOCYANIN_1"/>
    <property type="match status" value="1"/>
</dbReference>
<dbReference type="PROSITE" id="PS00210">
    <property type="entry name" value="HEMOCYANIN_2"/>
    <property type="match status" value="1"/>
</dbReference>
<dbReference type="PROSITE" id="PS51257">
    <property type="entry name" value="PROKAR_LIPOPROTEIN"/>
    <property type="match status" value="1"/>
</dbReference>
<keyword evidence="10" id="KW-1015">Disulfide bond</keyword>
<dbReference type="EMBL" id="BPLR01008024">
    <property type="protein sequence ID" value="GIY21486.1"/>
    <property type="molecule type" value="Genomic_DNA"/>
</dbReference>
<dbReference type="InterPro" id="IPR000896">
    <property type="entry name" value="Hemocyanin/hexamerin_mid_dom"/>
</dbReference>
<dbReference type="AlphaFoldDB" id="A0AAV4RL40"/>
<proteinExistence type="inferred from homology"/>
<dbReference type="GO" id="GO:0046872">
    <property type="term" value="F:metal ion binding"/>
    <property type="evidence" value="ECO:0007669"/>
    <property type="project" value="UniProtKB-KW"/>
</dbReference>
<comment type="similarity">
    <text evidence="3">Belongs to the tyrosinase family. Hemocyanin subfamily.</text>
</comment>
<dbReference type="GO" id="GO:0005576">
    <property type="term" value="C:extracellular region"/>
    <property type="evidence" value="ECO:0007669"/>
    <property type="project" value="UniProtKB-SubCell"/>
</dbReference>
<evidence type="ECO:0000256" key="7">
    <source>
        <dbReference type="ARBA" id="ARBA00022621"/>
    </source>
</evidence>
<name>A0AAV4RL40_CAEEX</name>
<dbReference type="PANTHER" id="PTHR11511:SF5">
    <property type="entry name" value="FAT-BODY PROTEIN 1-RELATED"/>
    <property type="match status" value="1"/>
</dbReference>
<dbReference type="InterPro" id="IPR005204">
    <property type="entry name" value="Hemocyanin_N"/>
</dbReference>
<dbReference type="SUPFAM" id="SSF81296">
    <property type="entry name" value="E set domains"/>
    <property type="match status" value="1"/>
</dbReference>
<comment type="subunit">
    <text evidence="4">Tarantula hemocyanin is a 24-chain polymer with seven different chains identified.</text>
</comment>
<feature type="domain" description="Tyrosinase copper-binding" evidence="13">
    <location>
        <begin position="478"/>
        <end position="489"/>
    </location>
</feature>
<dbReference type="InterPro" id="IPR005203">
    <property type="entry name" value="Hemocyanin_C"/>
</dbReference>
<dbReference type="InterPro" id="IPR037020">
    <property type="entry name" value="Hemocyanin_C_sf"/>
</dbReference>
<dbReference type="InterPro" id="IPR013788">
    <property type="entry name" value="Hemocyanin/hexamerin"/>
</dbReference>
<keyword evidence="5" id="KW-0813">Transport</keyword>
<evidence type="ECO:0000313" key="14">
    <source>
        <dbReference type="EMBL" id="GIY21486.1"/>
    </source>
</evidence>
<evidence type="ECO:0000256" key="6">
    <source>
        <dbReference type="ARBA" id="ARBA00022525"/>
    </source>
</evidence>
<dbReference type="InterPro" id="IPR008922">
    <property type="entry name" value="Di-copper_centre_dom_sf"/>
</dbReference>
<evidence type="ECO:0000256" key="12">
    <source>
        <dbReference type="SAM" id="SignalP"/>
    </source>
</evidence>
<evidence type="ECO:0000259" key="13">
    <source>
        <dbReference type="PROSITE" id="PS00498"/>
    </source>
</evidence>
<dbReference type="InterPro" id="IPR036697">
    <property type="entry name" value="Hemocyanin_N_sf"/>
</dbReference>
<dbReference type="SUPFAM" id="SSF48050">
    <property type="entry name" value="Hemocyanin, N-terminal domain"/>
    <property type="match status" value="1"/>
</dbReference>
<dbReference type="Pfam" id="PF03723">
    <property type="entry name" value="Hemocyanin_C"/>
    <property type="match status" value="1"/>
</dbReference>
<sequence length="749" mass="86124">MEACPKVLKCSHRCTLRLVLFHLSIPFFILSCDSRKDFNINFETLKVAAAPPFSVAIKRTSTLECSAIAESLSSEWLSRFQNTPVDNTSGNHVPNGCLYKGCHFPSVRVCCQPGRPVEAQAMSTAAEKQKRVLPLFQYVSFSTKDKFGMRVQRDPRLAGLGLLGRGVLFSCFHEDHLREATQLYEVLITAPTFEEFLDLCHQCRDYVNEGLFAYSVSVAILHRKDCRGVNLPPVQEIFPDKFVPVETLYEAYKETKLHKEDEDIIINIQKTGNIMDPEYNLAYYREDIGINAHHWHWHLVYPATWKPEVIGRIKDRKGELFFYMHQQMCARYDCERLSNHMPQMIPFHNFHDPLEGYSAHLSSNINGLPYSSRNSGRKLADLKQCSVQDLERWRERILESINLRVVVDPNGHEYPLDEIHGIDILGNIIESSYDSVNVPFYGSLHNWGHVLIAAAHDPDGRYRLNPGVMDDTATALRDPIFYRWHRFIDDLFQTYKRTLAPYNKNDLGFGNVSIKSLCVKAAEQDVVKTFFKQDFLDVSHAFYFGRTGAVKVRYEHLDHEPFVYKFVATNSGTKTRHAKVRIYLGPKYDHLGNEISIADLRRLMIELDSFHVELKPGENTIERRSIDSSVTLSKQQTMKDLLQGKGADRRGDEYCSCGWPDHLLIPKGDEVGMKFHLFAIFTNYFEDTVNDHGRTNECVDAVSYCGAKDQLYPDKRAMGFPFDREITAYNFNEWKLPNMINVPVTIKHT</sequence>
<accession>A0AAV4RL40</accession>
<evidence type="ECO:0000256" key="1">
    <source>
        <dbReference type="ARBA" id="ARBA00002958"/>
    </source>
</evidence>
<protein>
    <submittedName>
        <fullName evidence="14">Hemocyanin B chain</fullName>
    </submittedName>
</protein>
<dbReference type="Pfam" id="PF00372">
    <property type="entry name" value="Hemocyanin_M"/>
    <property type="match status" value="1"/>
</dbReference>
<dbReference type="Gene3D" id="2.60.40.1520">
    <property type="entry name" value="Hemocyanin, C-terminal domain"/>
    <property type="match status" value="1"/>
</dbReference>
<keyword evidence="6" id="KW-0964">Secreted</keyword>
<dbReference type="GO" id="GO:0005344">
    <property type="term" value="F:oxygen carrier activity"/>
    <property type="evidence" value="ECO:0007669"/>
    <property type="project" value="UniProtKB-KW"/>
</dbReference>
<feature type="signal peptide" evidence="12">
    <location>
        <begin position="1"/>
        <end position="34"/>
    </location>
</feature>
<keyword evidence="9" id="KW-0186">Copper</keyword>
<dbReference type="GO" id="GO:0016491">
    <property type="term" value="F:oxidoreductase activity"/>
    <property type="evidence" value="ECO:0007669"/>
    <property type="project" value="InterPro"/>
</dbReference>
<keyword evidence="8" id="KW-0479">Metal-binding</keyword>
<evidence type="ECO:0000256" key="5">
    <source>
        <dbReference type="ARBA" id="ARBA00022448"/>
    </source>
</evidence>
<dbReference type="SUPFAM" id="SSF48056">
    <property type="entry name" value="Di-copper centre-containing domain"/>
    <property type="match status" value="1"/>
</dbReference>
<comment type="caution">
    <text evidence="14">The sequence shown here is derived from an EMBL/GenBank/DDBJ whole genome shotgun (WGS) entry which is preliminary data.</text>
</comment>
<evidence type="ECO:0000256" key="8">
    <source>
        <dbReference type="ARBA" id="ARBA00022723"/>
    </source>
</evidence>
<keyword evidence="11" id="KW-0325">Glycoprotein</keyword>
<dbReference type="PRINTS" id="PR00187">
    <property type="entry name" value="HAEMOCYANIN"/>
</dbReference>
<evidence type="ECO:0000256" key="3">
    <source>
        <dbReference type="ARBA" id="ARBA00009470"/>
    </source>
</evidence>
<dbReference type="FunFam" id="1.10.1280.10:FF:000004">
    <property type="entry name" value="Hemocyanin subunit 2"/>
    <property type="match status" value="1"/>
</dbReference>
<evidence type="ECO:0000256" key="4">
    <source>
        <dbReference type="ARBA" id="ARBA00011753"/>
    </source>
</evidence>
<gene>
    <name evidence="14" type="primary">HCB</name>
    <name evidence="14" type="ORF">CEXT_302491</name>
</gene>
<evidence type="ECO:0000256" key="10">
    <source>
        <dbReference type="ARBA" id="ARBA00023157"/>
    </source>
</evidence>
<dbReference type="Pfam" id="PF03722">
    <property type="entry name" value="Hemocyanin_N"/>
    <property type="match status" value="1"/>
</dbReference>
<comment type="subcellular location">
    <subcellularLocation>
        <location evidence="2">Secreted</location>
        <location evidence="2">Extracellular space</location>
    </subcellularLocation>
</comment>
<comment type="function">
    <text evidence="1">Hemocyanins are copper-containing oxygen carriers occurring freely dissolved in the hemolymph of many mollusks and arthropods.</text>
</comment>
<dbReference type="Gene3D" id="1.20.1370.10">
    <property type="entry name" value="Hemocyanin, N-terminal domain"/>
    <property type="match status" value="1"/>
</dbReference>
<dbReference type="FunFam" id="2.60.40.1520:FF:000001">
    <property type="entry name" value="Hemocyanin subunit 2"/>
    <property type="match status" value="1"/>
</dbReference>
<reference evidence="14 15" key="1">
    <citation type="submission" date="2021-06" db="EMBL/GenBank/DDBJ databases">
        <title>Caerostris extrusa draft genome.</title>
        <authorList>
            <person name="Kono N."/>
            <person name="Arakawa K."/>
        </authorList>
    </citation>
    <scope>NUCLEOTIDE SEQUENCE [LARGE SCALE GENOMIC DNA]</scope>
</reference>
<dbReference type="PROSITE" id="PS00498">
    <property type="entry name" value="TYROSINASE_2"/>
    <property type="match status" value="1"/>
</dbReference>
<keyword evidence="7" id="KW-0561">Oxygen transport</keyword>
<organism evidence="14 15">
    <name type="scientific">Caerostris extrusa</name>
    <name type="common">Bark spider</name>
    <name type="synonym">Caerostris bankana</name>
    <dbReference type="NCBI Taxonomy" id="172846"/>
    <lineage>
        <taxon>Eukaryota</taxon>
        <taxon>Metazoa</taxon>
        <taxon>Ecdysozoa</taxon>
        <taxon>Arthropoda</taxon>
        <taxon>Chelicerata</taxon>
        <taxon>Arachnida</taxon>
        <taxon>Araneae</taxon>
        <taxon>Araneomorphae</taxon>
        <taxon>Entelegynae</taxon>
        <taxon>Araneoidea</taxon>
        <taxon>Araneidae</taxon>
        <taxon>Caerostris</taxon>
    </lineage>
</organism>
<evidence type="ECO:0000256" key="9">
    <source>
        <dbReference type="ARBA" id="ARBA00023008"/>
    </source>
</evidence>
<dbReference type="Gene3D" id="1.10.1280.10">
    <property type="entry name" value="Di-copper center containing domain from catechol oxidase"/>
    <property type="match status" value="1"/>
</dbReference>
<evidence type="ECO:0000313" key="15">
    <source>
        <dbReference type="Proteomes" id="UP001054945"/>
    </source>
</evidence>
<dbReference type="InterPro" id="IPR014756">
    <property type="entry name" value="Ig_E-set"/>
</dbReference>
<dbReference type="PANTHER" id="PTHR11511">
    <property type="entry name" value="LARVAL STORAGE PROTEIN/PHENOLOXIDASE"/>
    <property type="match status" value="1"/>
</dbReference>
<feature type="chain" id="PRO_5043539927" evidence="12">
    <location>
        <begin position="35"/>
        <end position="749"/>
    </location>
</feature>
<dbReference type="Proteomes" id="UP001054945">
    <property type="component" value="Unassembled WGS sequence"/>
</dbReference>
<evidence type="ECO:0000256" key="11">
    <source>
        <dbReference type="ARBA" id="ARBA00023180"/>
    </source>
</evidence>
<evidence type="ECO:0000256" key="2">
    <source>
        <dbReference type="ARBA" id="ARBA00004239"/>
    </source>
</evidence>